<reference evidence="1" key="1">
    <citation type="journal article" date="2014" name="Front. Microbiol.">
        <title>High frequency of phylogenetically diverse reductive dehalogenase-homologous genes in deep subseafloor sedimentary metagenomes.</title>
        <authorList>
            <person name="Kawai M."/>
            <person name="Futagami T."/>
            <person name="Toyoda A."/>
            <person name="Takaki Y."/>
            <person name="Nishi S."/>
            <person name="Hori S."/>
            <person name="Arai W."/>
            <person name="Tsubouchi T."/>
            <person name="Morono Y."/>
            <person name="Uchiyama I."/>
            <person name="Ito T."/>
            <person name="Fujiyama A."/>
            <person name="Inagaki F."/>
            <person name="Takami H."/>
        </authorList>
    </citation>
    <scope>NUCLEOTIDE SEQUENCE</scope>
    <source>
        <strain evidence="1">Expedition CK06-06</strain>
    </source>
</reference>
<protein>
    <submittedName>
        <fullName evidence="1">Uncharacterized protein</fullName>
    </submittedName>
</protein>
<organism evidence="1">
    <name type="scientific">marine sediment metagenome</name>
    <dbReference type="NCBI Taxonomy" id="412755"/>
    <lineage>
        <taxon>unclassified sequences</taxon>
        <taxon>metagenomes</taxon>
        <taxon>ecological metagenomes</taxon>
    </lineage>
</organism>
<dbReference type="EMBL" id="BARS01004955">
    <property type="protein sequence ID" value="GAF85039.1"/>
    <property type="molecule type" value="Genomic_DNA"/>
</dbReference>
<name>X0SVN8_9ZZZZ</name>
<sequence length="39" mass="4466">IQESIITKSTVLAEKWREIGISIRITAQGIYKVTLLYTE</sequence>
<feature type="non-terminal residue" evidence="1">
    <location>
        <position position="1"/>
    </location>
</feature>
<dbReference type="AlphaFoldDB" id="X0SVN8"/>
<evidence type="ECO:0000313" key="1">
    <source>
        <dbReference type="EMBL" id="GAF85039.1"/>
    </source>
</evidence>
<proteinExistence type="predicted"/>
<comment type="caution">
    <text evidence="1">The sequence shown here is derived from an EMBL/GenBank/DDBJ whole genome shotgun (WGS) entry which is preliminary data.</text>
</comment>
<accession>X0SVN8</accession>
<gene>
    <name evidence="1" type="ORF">S01H1_09696</name>
</gene>